<dbReference type="GeneID" id="14913127"/>
<accession>L8GIV5</accession>
<dbReference type="VEuPathDB" id="AmoebaDB:ACA1_091880"/>
<dbReference type="InterPro" id="IPR039120">
    <property type="entry name" value="UBFD1"/>
</dbReference>
<dbReference type="SMART" id="SM00213">
    <property type="entry name" value="UBQ"/>
    <property type="match status" value="1"/>
</dbReference>
<dbReference type="AlphaFoldDB" id="L8GIV5"/>
<dbReference type="Proteomes" id="UP000011083">
    <property type="component" value="Unassembled WGS sequence"/>
</dbReference>
<evidence type="ECO:0000313" key="2">
    <source>
        <dbReference type="EMBL" id="ELR12678.1"/>
    </source>
</evidence>
<evidence type="ECO:0000259" key="1">
    <source>
        <dbReference type="PROSITE" id="PS50053"/>
    </source>
</evidence>
<dbReference type="GO" id="GO:0003723">
    <property type="term" value="F:RNA binding"/>
    <property type="evidence" value="ECO:0007669"/>
    <property type="project" value="TreeGrafter"/>
</dbReference>
<dbReference type="Pfam" id="PF25343">
    <property type="entry name" value="PH_UBFD1_C"/>
    <property type="match status" value="1"/>
</dbReference>
<dbReference type="InterPro" id="IPR057455">
    <property type="entry name" value="UBFD1_C"/>
</dbReference>
<organism evidence="2 3">
    <name type="scientific">Acanthamoeba castellanii (strain ATCC 30010 / Neff)</name>
    <dbReference type="NCBI Taxonomy" id="1257118"/>
    <lineage>
        <taxon>Eukaryota</taxon>
        <taxon>Amoebozoa</taxon>
        <taxon>Discosea</taxon>
        <taxon>Longamoebia</taxon>
        <taxon>Centramoebida</taxon>
        <taxon>Acanthamoebidae</taxon>
        <taxon>Acanthamoeba</taxon>
    </lineage>
</organism>
<dbReference type="RefSeq" id="XP_004334691.1">
    <property type="nucleotide sequence ID" value="XM_004334643.1"/>
</dbReference>
<gene>
    <name evidence="2" type="ORF">ACA1_091880</name>
</gene>
<dbReference type="Gene3D" id="3.10.20.90">
    <property type="entry name" value="Phosphatidylinositol 3-kinase Catalytic Subunit, Chain A, domain 1"/>
    <property type="match status" value="1"/>
</dbReference>
<reference evidence="2 3" key="1">
    <citation type="journal article" date="2013" name="Genome Biol.">
        <title>Genome of Acanthamoeba castellanii highlights extensive lateral gene transfer and early evolution of tyrosine kinase signaling.</title>
        <authorList>
            <person name="Clarke M."/>
            <person name="Lohan A.J."/>
            <person name="Liu B."/>
            <person name="Lagkouvardos I."/>
            <person name="Roy S."/>
            <person name="Zafar N."/>
            <person name="Bertelli C."/>
            <person name="Schilde C."/>
            <person name="Kianianmomeni A."/>
            <person name="Burglin T.R."/>
            <person name="Frech C."/>
            <person name="Turcotte B."/>
            <person name="Kopec K.O."/>
            <person name="Synnott J.M."/>
            <person name="Choo C."/>
            <person name="Paponov I."/>
            <person name="Finkler A."/>
            <person name="Soon Heng Tan C."/>
            <person name="Hutchins A.P."/>
            <person name="Weinmeier T."/>
            <person name="Rattei T."/>
            <person name="Chu J.S."/>
            <person name="Gimenez G."/>
            <person name="Irimia M."/>
            <person name="Rigden D.J."/>
            <person name="Fitzpatrick D.A."/>
            <person name="Lorenzo-Morales J."/>
            <person name="Bateman A."/>
            <person name="Chiu C.H."/>
            <person name="Tang P."/>
            <person name="Hegemann P."/>
            <person name="Fromm H."/>
            <person name="Raoult D."/>
            <person name="Greub G."/>
            <person name="Miranda-Saavedra D."/>
            <person name="Chen N."/>
            <person name="Nash P."/>
            <person name="Ginger M.L."/>
            <person name="Horn M."/>
            <person name="Schaap P."/>
            <person name="Caler L."/>
            <person name="Loftus B."/>
        </authorList>
    </citation>
    <scope>NUCLEOTIDE SEQUENCE [LARGE SCALE GENOMIC DNA]</scope>
    <source>
        <strain evidence="2 3">Neff</strain>
    </source>
</reference>
<dbReference type="InterPro" id="IPR000626">
    <property type="entry name" value="Ubiquitin-like_dom"/>
</dbReference>
<protein>
    <recommendedName>
        <fullName evidence="1">Ubiquitin-like domain-containing protein</fullName>
    </recommendedName>
</protein>
<keyword evidence="3" id="KW-1185">Reference proteome</keyword>
<proteinExistence type="predicted"/>
<dbReference type="SUPFAM" id="SSF54236">
    <property type="entry name" value="Ubiquitin-like"/>
    <property type="match status" value="1"/>
</dbReference>
<evidence type="ECO:0000313" key="3">
    <source>
        <dbReference type="Proteomes" id="UP000011083"/>
    </source>
</evidence>
<dbReference type="EMBL" id="KB008103">
    <property type="protein sequence ID" value="ELR12678.1"/>
    <property type="molecule type" value="Genomic_DNA"/>
</dbReference>
<dbReference type="Pfam" id="PF00240">
    <property type="entry name" value="ubiquitin"/>
    <property type="match status" value="1"/>
</dbReference>
<dbReference type="OrthoDB" id="267397at2759"/>
<dbReference type="PANTHER" id="PTHR16470:SF0">
    <property type="entry name" value="UBIQUITIN DOMAIN-CONTAINING PROTEIN UBFD1"/>
    <property type="match status" value="1"/>
</dbReference>
<dbReference type="OMA" id="SEPIKEH"/>
<dbReference type="InterPro" id="IPR029071">
    <property type="entry name" value="Ubiquitin-like_domsf"/>
</dbReference>
<dbReference type="PROSITE" id="PS50053">
    <property type="entry name" value="UBIQUITIN_2"/>
    <property type="match status" value="1"/>
</dbReference>
<dbReference type="GO" id="GO:0045296">
    <property type="term" value="F:cadherin binding"/>
    <property type="evidence" value="ECO:0007669"/>
    <property type="project" value="TreeGrafter"/>
</dbReference>
<dbReference type="STRING" id="1257118.L8GIV5"/>
<name>L8GIV5_ACACF</name>
<dbReference type="CDD" id="cd17047">
    <property type="entry name" value="Ubl_UBFD1"/>
    <property type="match status" value="1"/>
</dbReference>
<sequence length="251" mass="28040">MEVEHTTTPAGQDVIQAEGGEAKEMVNFTLNFKKEKYEISWPWDDKIGNLRAHITQLTGVPIPLQKLMVKGAVKDDSATLRSVGITQGAKVMLIGSTISDVMKVNLTPDQASTVVAEEETKSTEPLCEQTKHKKIIEKGLPDNVLRGVKGRNDPLPSTPLVGVLNNRGTNVRLTFKIWSQELWISSKTSTQQIPFPQIRDVTSEPIKGHEEYHIVSLQLGQTNTEHTKYYLYWVPAQYTKAIRNSVLGTFD</sequence>
<dbReference type="PANTHER" id="PTHR16470">
    <property type="entry name" value="UBIQUITIN DOMAIN-CONTAINING PROTEIN UBFD1"/>
    <property type="match status" value="1"/>
</dbReference>
<feature type="domain" description="Ubiquitin-like" evidence="1">
    <location>
        <begin position="26"/>
        <end position="94"/>
    </location>
</feature>
<dbReference type="KEGG" id="acan:ACA1_091880"/>